<keyword evidence="3" id="KW-1185">Reference proteome</keyword>
<keyword evidence="1" id="KW-0175">Coiled coil</keyword>
<name>A0A5N5X5I6_9EURO</name>
<protein>
    <submittedName>
        <fullName evidence="2">Uncharacterized protein</fullName>
    </submittedName>
</protein>
<accession>A0A5N5X5I6</accession>
<reference evidence="2 3" key="1">
    <citation type="submission" date="2019-04" db="EMBL/GenBank/DDBJ databases">
        <title>Friends and foes A comparative genomics study of 23 Aspergillus species from section Flavi.</title>
        <authorList>
            <consortium name="DOE Joint Genome Institute"/>
            <person name="Kjaerbolling I."/>
            <person name="Vesth T."/>
            <person name="Frisvad J.C."/>
            <person name="Nybo J.L."/>
            <person name="Theobald S."/>
            <person name="Kildgaard S."/>
            <person name="Isbrandt T."/>
            <person name="Kuo A."/>
            <person name="Sato A."/>
            <person name="Lyhne E.K."/>
            <person name="Kogle M.E."/>
            <person name="Wiebenga A."/>
            <person name="Kun R.S."/>
            <person name="Lubbers R.J."/>
            <person name="Makela M.R."/>
            <person name="Barry K."/>
            <person name="Chovatia M."/>
            <person name="Clum A."/>
            <person name="Daum C."/>
            <person name="Haridas S."/>
            <person name="He G."/>
            <person name="LaButti K."/>
            <person name="Lipzen A."/>
            <person name="Mondo S."/>
            <person name="Riley R."/>
            <person name="Salamov A."/>
            <person name="Simmons B.A."/>
            <person name="Magnuson J.K."/>
            <person name="Henrissat B."/>
            <person name="Mortensen U.H."/>
            <person name="Larsen T.O."/>
            <person name="Devries R.P."/>
            <person name="Grigoriev I.V."/>
            <person name="Machida M."/>
            <person name="Baker S.E."/>
            <person name="Andersen M.R."/>
        </authorList>
    </citation>
    <scope>NUCLEOTIDE SEQUENCE [LARGE SCALE GENOMIC DNA]</scope>
    <source>
        <strain evidence="2 3">CBS 151.66</strain>
    </source>
</reference>
<evidence type="ECO:0000313" key="2">
    <source>
        <dbReference type="EMBL" id="KAB8074784.1"/>
    </source>
</evidence>
<dbReference type="Proteomes" id="UP000326565">
    <property type="component" value="Unassembled WGS sequence"/>
</dbReference>
<organism evidence="2 3">
    <name type="scientific">Aspergillus leporis</name>
    <dbReference type="NCBI Taxonomy" id="41062"/>
    <lineage>
        <taxon>Eukaryota</taxon>
        <taxon>Fungi</taxon>
        <taxon>Dikarya</taxon>
        <taxon>Ascomycota</taxon>
        <taxon>Pezizomycotina</taxon>
        <taxon>Eurotiomycetes</taxon>
        <taxon>Eurotiomycetidae</taxon>
        <taxon>Eurotiales</taxon>
        <taxon>Aspergillaceae</taxon>
        <taxon>Aspergillus</taxon>
        <taxon>Aspergillus subgen. Circumdati</taxon>
    </lineage>
</organism>
<evidence type="ECO:0000313" key="3">
    <source>
        <dbReference type="Proteomes" id="UP000326565"/>
    </source>
</evidence>
<evidence type="ECO:0000256" key="1">
    <source>
        <dbReference type="SAM" id="Coils"/>
    </source>
</evidence>
<feature type="coiled-coil region" evidence="1">
    <location>
        <begin position="76"/>
        <end position="103"/>
    </location>
</feature>
<gene>
    <name evidence="2" type="ORF">BDV29DRAFT_117095</name>
</gene>
<sequence>MECFRQIGRLVMAPFQRDPPRGLDIGPPTNFRKEEMPTFFSDDESVHQSTKSRNIVSNNPVYSAQTLHSHSSTLEKDAMTKTLEREQSTRQRIKNNVRRLSVRVACPVSEHED</sequence>
<dbReference type="EMBL" id="ML732204">
    <property type="protein sequence ID" value="KAB8074784.1"/>
    <property type="molecule type" value="Genomic_DNA"/>
</dbReference>
<dbReference type="OrthoDB" id="4154127at2759"/>
<dbReference type="AlphaFoldDB" id="A0A5N5X5I6"/>
<proteinExistence type="predicted"/>